<dbReference type="SUPFAM" id="SSF52540">
    <property type="entry name" value="P-loop containing nucleoside triphosphate hydrolases"/>
    <property type="match status" value="1"/>
</dbReference>
<dbReference type="PANTHER" id="PTHR43581">
    <property type="entry name" value="ATP/GTP PHOSPHATASE"/>
    <property type="match status" value="1"/>
</dbReference>
<dbReference type="Gene3D" id="3.40.50.300">
    <property type="entry name" value="P-loop containing nucleotide triphosphate hydrolases"/>
    <property type="match status" value="2"/>
</dbReference>
<evidence type="ECO:0000313" key="3">
    <source>
        <dbReference type="Proteomes" id="UP000286501"/>
    </source>
</evidence>
<evidence type="ECO:0000259" key="1">
    <source>
        <dbReference type="Pfam" id="PF13175"/>
    </source>
</evidence>
<dbReference type="EMBL" id="QRIN01000021">
    <property type="protein sequence ID" value="RHG66370.1"/>
    <property type="molecule type" value="Genomic_DNA"/>
</dbReference>
<organism evidence="2 3">
    <name type="scientific">Segatella copri</name>
    <dbReference type="NCBI Taxonomy" id="165179"/>
    <lineage>
        <taxon>Bacteria</taxon>
        <taxon>Pseudomonadati</taxon>
        <taxon>Bacteroidota</taxon>
        <taxon>Bacteroidia</taxon>
        <taxon>Bacteroidales</taxon>
        <taxon>Prevotellaceae</taxon>
        <taxon>Segatella</taxon>
    </lineage>
</organism>
<dbReference type="InterPro" id="IPR041685">
    <property type="entry name" value="AAA_GajA/Old/RecF-like"/>
</dbReference>
<feature type="domain" description="Endonuclease GajA/Old nuclease/RecF-like AAA" evidence="1">
    <location>
        <begin position="12"/>
        <end position="442"/>
    </location>
</feature>
<sequence length="459" mass="53920">MFFFFKFKEPFIRKFSITGLYGYKNIEMTFDDPVKILVGENGSGKTTILNCLYYTLKQKFDSLSKIRFSRIKIEFNHEKFLEFGKEEIEAIVEREKDFQNTPFYRSISQQLTPKDIAELQRIIYSGKSELEQTKLIVSYIRKLGFNFKSPSFYIYNNVKRLVHEYMAISLEHRLEILDDVLKSDIFYYPTYRRIESALVNFQEISKKLSEINPFIEKIDLSKLFNSDGIQFGMDDVKKRIDNVTDVIYQTTMDGFSSIMGDMLSQLSKTIKSDEIKYNFDKKLIQIILDRLNDKIKPADKESIMAYATSGKLNNPNLNFLIAKLVSLYEEQKQYDKAIKCFRDTCNHYLNDKKFVYNESSIDLYVESHFNNERLDLECLSSGEKQIVSLFAKLYLEIDKSFIMLLDEPELSLSVTWQERLMPDIVHSNKCDFLLAVTHSPFIFNNELEECAQSLSDFIK</sequence>
<name>A0A3R6G8Q7_9BACT</name>
<dbReference type="AlphaFoldDB" id="A0A3R6G8Q7"/>
<accession>A0A3R6G8Q7</accession>
<reference evidence="2 3" key="1">
    <citation type="submission" date="2018-08" db="EMBL/GenBank/DDBJ databases">
        <title>A genome reference for cultivated species of the human gut microbiota.</title>
        <authorList>
            <person name="Zou Y."/>
            <person name="Xue W."/>
            <person name="Luo G."/>
        </authorList>
    </citation>
    <scope>NUCLEOTIDE SEQUENCE [LARGE SCALE GENOMIC DNA]</scope>
    <source>
        <strain evidence="2 3">AM22-1</strain>
    </source>
</reference>
<dbReference type="InterPro" id="IPR051396">
    <property type="entry name" value="Bact_Antivir_Def_Nuclease"/>
</dbReference>
<comment type="caution">
    <text evidence="2">The sequence shown here is derived from an EMBL/GenBank/DDBJ whole genome shotgun (WGS) entry which is preliminary data.</text>
</comment>
<dbReference type="Proteomes" id="UP000286501">
    <property type="component" value="Unassembled WGS sequence"/>
</dbReference>
<evidence type="ECO:0000313" key="2">
    <source>
        <dbReference type="EMBL" id="RHG66370.1"/>
    </source>
</evidence>
<proteinExistence type="predicted"/>
<protein>
    <recommendedName>
        <fullName evidence="1">Endonuclease GajA/Old nuclease/RecF-like AAA domain-containing protein</fullName>
    </recommendedName>
</protein>
<dbReference type="Pfam" id="PF13175">
    <property type="entry name" value="AAA_15"/>
    <property type="match status" value="1"/>
</dbReference>
<dbReference type="PANTHER" id="PTHR43581:SF2">
    <property type="entry name" value="EXCINUCLEASE ATPASE SUBUNIT"/>
    <property type="match status" value="1"/>
</dbReference>
<dbReference type="RefSeq" id="WP_118200737.1">
    <property type="nucleotide sequence ID" value="NZ_QRIE01000021.1"/>
</dbReference>
<gene>
    <name evidence="2" type="ORF">DW250_06680</name>
</gene>
<dbReference type="InterPro" id="IPR027417">
    <property type="entry name" value="P-loop_NTPase"/>
</dbReference>